<dbReference type="Gene3D" id="3.40.50.720">
    <property type="entry name" value="NAD(P)-binding Rossmann-like Domain"/>
    <property type="match status" value="2"/>
</dbReference>
<evidence type="ECO:0000313" key="9">
    <source>
        <dbReference type="EMBL" id="MCZ2722250.1"/>
    </source>
</evidence>
<dbReference type="CDD" id="cd12158">
    <property type="entry name" value="ErythrP_dh"/>
    <property type="match status" value="1"/>
</dbReference>
<feature type="domain" description="D-isomer specific 2-hydroxyacid dehydrogenase catalytic" evidence="6">
    <location>
        <begin position="16"/>
        <end position="269"/>
    </location>
</feature>
<evidence type="ECO:0000259" key="6">
    <source>
        <dbReference type="Pfam" id="PF00389"/>
    </source>
</evidence>
<feature type="binding site" evidence="5">
    <location>
        <position position="263"/>
    </location>
    <ligand>
        <name>NAD(+)</name>
        <dbReference type="ChEBI" id="CHEBI:57540"/>
    </ligand>
</feature>
<feature type="domain" description="Erythronate-4-phosphate dehydrogenase dimerisation" evidence="8">
    <location>
        <begin position="306"/>
        <end position="369"/>
    </location>
</feature>
<dbReference type="EC" id="1.1.1.290" evidence="5"/>
<feature type="active site" description="Proton donor" evidence="5">
    <location>
        <position position="260"/>
    </location>
</feature>
<dbReference type="SUPFAM" id="SSF51735">
    <property type="entry name" value="NAD(P)-binding Rossmann-fold domains"/>
    <property type="match status" value="1"/>
</dbReference>
<evidence type="ECO:0000256" key="2">
    <source>
        <dbReference type="ARBA" id="ARBA00023002"/>
    </source>
</evidence>
<dbReference type="PROSITE" id="PS00065">
    <property type="entry name" value="D_2_HYDROXYACID_DH_1"/>
    <property type="match status" value="1"/>
</dbReference>
<organism evidence="9 10">
    <name type="scientific">Marinomonas phaeophyticola</name>
    <dbReference type="NCBI Taxonomy" id="3004091"/>
    <lineage>
        <taxon>Bacteria</taxon>
        <taxon>Pseudomonadati</taxon>
        <taxon>Pseudomonadota</taxon>
        <taxon>Gammaproteobacteria</taxon>
        <taxon>Oceanospirillales</taxon>
        <taxon>Oceanospirillaceae</taxon>
        <taxon>Marinomonas</taxon>
    </lineage>
</organism>
<comment type="subunit">
    <text evidence="5">Homodimer.</text>
</comment>
<feature type="domain" description="D-isomer specific 2-hydroxyacid dehydrogenase NAD-binding" evidence="7">
    <location>
        <begin position="118"/>
        <end position="262"/>
    </location>
</feature>
<accession>A0ABT4JVI1</accession>
<dbReference type="InterPro" id="IPR006139">
    <property type="entry name" value="D-isomer_2_OHA_DH_cat_dom"/>
</dbReference>
<feature type="active site" evidence="5">
    <location>
        <position position="213"/>
    </location>
</feature>
<evidence type="ECO:0000259" key="7">
    <source>
        <dbReference type="Pfam" id="PF02826"/>
    </source>
</evidence>
<dbReference type="InterPro" id="IPR029752">
    <property type="entry name" value="D-isomer_DH_CS1"/>
</dbReference>
<dbReference type="InterPro" id="IPR006140">
    <property type="entry name" value="D-isomer_DH_NAD-bd"/>
</dbReference>
<dbReference type="InterPro" id="IPR050223">
    <property type="entry name" value="D-isomer_2-hydroxyacid_DH"/>
</dbReference>
<keyword evidence="10" id="KW-1185">Reference proteome</keyword>
<keyword evidence="3 5" id="KW-0520">NAD</keyword>
<evidence type="ECO:0000313" key="10">
    <source>
        <dbReference type="Proteomes" id="UP001149719"/>
    </source>
</evidence>
<evidence type="ECO:0000259" key="8">
    <source>
        <dbReference type="Pfam" id="PF11890"/>
    </source>
</evidence>
<dbReference type="PANTHER" id="PTHR10996">
    <property type="entry name" value="2-HYDROXYACID DEHYDROGENASE-RELATED"/>
    <property type="match status" value="1"/>
</dbReference>
<feature type="active site" evidence="5">
    <location>
        <position position="243"/>
    </location>
</feature>
<feature type="binding site" evidence="5">
    <location>
        <position position="264"/>
    </location>
    <ligand>
        <name>substrate</name>
    </ligand>
</feature>
<proteinExistence type="inferred from homology"/>
<dbReference type="PANTHER" id="PTHR10996:SF282">
    <property type="entry name" value="D-3-PHOSPHOGLYCERATE DEHYDROGENASE 1-RELATED"/>
    <property type="match status" value="1"/>
</dbReference>
<protein>
    <recommendedName>
        <fullName evidence="5">Erythronate-4-phosphate dehydrogenase</fullName>
        <ecNumber evidence="5">1.1.1.290</ecNumber>
    </recommendedName>
</protein>
<evidence type="ECO:0000256" key="1">
    <source>
        <dbReference type="ARBA" id="ARBA00022490"/>
    </source>
</evidence>
<feature type="binding site" evidence="5">
    <location>
        <position position="153"/>
    </location>
    <ligand>
        <name>NAD(+)</name>
        <dbReference type="ChEBI" id="CHEBI:57540"/>
    </ligand>
</feature>
<comment type="similarity">
    <text evidence="5">Belongs to the D-isomer specific 2-hydroxyacid dehydrogenase family. PdxB subfamily.</text>
</comment>
<gene>
    <name evidence="5" type="primary">pdxB</name>
    <name evidence="9" type="ORF">O1D97_11580</name>
</gene>
<comment type="caution">
    <text evidence="9">The sequence shown here is derived from an EMBL/GenBank/DDBJ whole genome shotgun (WGS) entry which is preliminary data.</text>
</comment>
<dbReference type="InterPro" id="IPR038251">
    <property type="entry name" value="PdxB_dimer_sf"/>
</dbReference>
<dbReference type="Gene3D" id="3.30.1370.170">
    <property type="match status" value="1"/>
</dbReference>
<comment type="catalytic activity">
    <reaction evidence="5">
        <text>4-phospho-D-erythronate + NAD(+) = (R)-3-hydroxy-2-oxo-4-phosphooxybutanoate + NADH + H(+)</text>
        <dbReference type="Rhea" id="RHEA:18829"/>
        <dbReference type="ChEBI" id="CHEBI:15378"/>
        <dbReference type="ChEBI" id="CHEBI:57540"/>
        <dbReference type="ChEBI" id="CHEBI:57945"/>
        <dbReference type="ChEBI" id="CHEBI:58538"/>
        <dbReference type="ChEBI" id="CHEBI:58766"/>
        <dbReference type="EC" id="1.1.1.290"/>
    </reaction>
</comment>
<evidence type="ECO:0000256" key="3">
    <source>
        <dbReference type="ARBA" id="ARBA00023027"/>
    </source>
</evidence>
<name>A0ABT4JVI1_9GAMM</name>
<dbReference type="Proteomes" id="UP001149719">
    <property type="component" value="Unassembled WGS sequence"/>
</dbReference>
<dbReference type="Pfam" id="PF00389">
    <property type="entry name" value="2-Hacid_dh"/>
    <property type="match status" value="1"/>
</dbReference>
<dbReference type="InterPro" id="IPR024531">
    <property type="entry name" value="Erythronate-4-P_DHase_dimer"/>
</dbReference>
<evidence type="ECO:0000256" key="4">
    <source>
        <dbReference type="ARBA" id="ARBA00023096"/>
    </source>
</evidence>
<comment type="caution">
    <text evidence="5">Lacks conserved residue(s) required for the propagation of feature annotation.</text>
</comment>
<comment type="subcellular location">
    <subcellularLocation>
        <location evidence="5">Cytoplasm</location>
    </subcellularLocation>
</comment>
<dbReference type="InterPro" id="IPR020921">
    <property type="entry name" value="Erythronate-4-P_DHase"/>
</dbReference>
<dbReference type="SUPFAM" id="SSF52283">
    <property type="entry name" value="Formate/glycerate dehydrogenase catalytic domain-like"/>
    <property type="match status" value="1"/>
</dbReference>
<keyword evidence="1 5" id="KW-0963">Cytoplasm</keyword>
<dbReference type="Pfam" id="PF11890">
    <property type="entry name" value="DUF3410"/>
    <property type="match status" value="1"/>
</dbReference>
<comment type="pathway">
    <text evidence="5">Cofactor biosynthesis; pyridoxine 5'-phosphate biosynthesis; pyridoxine 5'-phosphate from D-erythrose 4-phosphate: step 2/5.</text>
</comment>
<dbReference type="HAMAP" id="MF_01825">
    <property type="entry name" value="PdxB"/>
    <property type="match status" value="1"/>
</dbReference>
<reference evidence="9" key="1">
    <citation type="submission" date="2022-12" db="EMBL/GenBank/DDBJ databases">
        <title>Marinomonas 15G1-11 sp. nov, isolated from marine algae.</title>
        <authorList>
            <person name="Butt M."/>
            <person name="Choi D.G."/>
            <person name="Kim J.M."/>
            <person name="Lee J.K."/>
            <person name="Baek J.H."/>
            <person name="Jeon C.O."/>
        </authorList>
    </citation>
    <scope>NUCLEOTIDE SEQUENCE</scope>
    <source>
        <strain evidence="9">15G1-11</strain>
    </source>
</reference>
<feature type="binding site" evidence="5">
    <location>
        <position position="238"/>
    </location>
    <ligand>
        <name>NAD(+)</name>
        <dbReference type="ChEBI" id="CHEBI:57540"/>
    </ligand>
</feature>
<dbReference type="Pfam" id="PF02826">
    <property type="entry name" value="2-Hacid_dh_C"/>
    <property type="match status" value="1"/>
</dbReference>
<feature type="binding site" evidence="5">
    <location>
        <position position="52"/>
    </location>
    <ligand>
        <name>substrate</name>
    </ligand>
</feature>
<dbReference type="RefSeq" id="WP_269125735.1">
    <property type="nucleotide sequence ID" value="NZ_JAPUBN010000017.1"/>
</dbReference>
<feature type="binding site" evidence="5">
    <location>
        <position position="73"/>
    </location>
    <ligand>
        <name>substrate</name>
    </ligand>
</feature>
<keyword evidence="4 5" id="KW-0664">Pyridoxine biosynthesis</keyword>
<evidence type="ECO:0000256" key="5">
    <source>
        <dbReference type="HAMAP-Rule" id="MF_01825"/>
    </source>
</evidence>
<keyword evidence="2 5" id="KW-0560">Oxidoreductase</keyword>
<sequence length="380" mass="41969">MTTLNKKLRIVADENMPKVRALFADFGDVSLVDGRSLTNKQVIDADVLLVRSVTKVNESLLKGASVQFVGTATIGVDHIDQDYLQTKGIGFSSAPGCNANAVADYVVSSLCYLHSSKGVDWLTKKIGVIGFGNVGSTVYKRLSSAGCDVSVFDPFKQAEVEGPFVSFEEIMQSEIICLHAPLTKEGSHPTYHMINSKMLSYLKPNVSIISAGRGGVIDEVALAKRYSELDEQLNLIFDVWEGEPEISPTTLSIVDIATPHIAGYSKQGREIGTFMIYEAFLSHFGLDSSKFYKDCVSKGYISSIVSGHDSTQLDVLSKIVHSIYDVMRDDSYMRSAYKRCSQKKVPFDDLRKNYIERDELNTCYVSEKNIFTALGFSCRT</sequence>
<dbReference type="InterPro" id="IPR036291">
    <property type="entry name" value="NAD(P)-bd_dom_sf"/>
</dbReference>
<dbReference type="EMBL" id="JAPUBN010000017">
    <property type="protein sequence ID" value="MCZ2722250.1"/>
    <property type="molecule type" value="Genomic_DNA"/>
</dbReference>
<comment type="function">
    <text evidence="5">Catalyzes the oxidation of erythronate-4-phosphate to 3-hydroxy-2-oxo-4-phosphonooxybutanoate.</text>
</comment>